<protein>
    <recommendedName>
        <fullName evidence="4">DUF2628 domain-containing protein</fullName>
    </recommendedName>
</protein>
<evidence type="ECO:0000256" key="1">
    <source>
        <dbReference type="SAM" id="Phobius"/>
    </source>
</evidence>
<reference evidence="2 3" key="1">
    <citation type="journal article" date="2013" name="Appl. Microbiol. Biotechnol.">
        <title>Glycerol assimilation and production of 1,3-propanediol by Citrobacter amalonaticus Y19.</title>
        <authorList>
            <person name="Ainala S.K."/>
            <person name="Ashok S."/>
            <person name="Ko Y."/>
            <person name="Park S."/>
        </authorList>
    </citation>
    <scope>NUCLEOTIDE SEQUENCE [LARGE SCALE GENOMIC DNA]</scope>
    <source>
        <strain evidence="2 3">Y19</strain>
    </source>
</reference>
<feature type="transmembrane region" description="Helical" evidence="1">
    <location>
        <begin position="78"/>
        <end position="107"/>
    </location>
</feature>
<evidence type="ECO:0000313" key="2">
    <source>
        <dbReference type="EMBL" id="AKE60808.1"/>
    </source>
</evidence>
<dbReference type="Pfam" id="PF10947">
    <property type="entry name" value="DUF2628"/>
    <property type="match status" value="1"/>
</dbReference>
<dbReference type="AlphaFoldDB" id="A0A0F6RHD4"/>
<organism evidence="2 3">
    <name type="scientific">Citrobacter amalonaticus Y19</name>
    <dbReference type="NCBI Taxonomy" id="1261127"/>
    <lineage>
        <taxon>Bacteria</taxon>
        <taxon>Pseudomonadati</taxon>
        <taxon>Pseudomonadota</taxon>
        <taxon>Gammaproteobacteria</taxon>
        <taxon>Enterobacterales</taxon>
        <taxon>Enterobacteriaceae</taxon>
        <taxon>Citrobacter</taxon>
    </lineage>
</organism>
<dbReference type="Proteomes" id="UP000034085">
    <property type="component" value="Chromosome"/>
</dbReference>
<gene>
    <name evidence="2" type="ORF">F384_20700</name>
</gene>
<dbReference type="EMBL" id="CP011132">
    <property type="protein sequence ID" value="AKE60808.1"/>
    <property type="molecule type" value="Genomic_DNA"/>
</dbReference>
<feature type="transmembrane region" description="Helical" evidence="1">
    <location>
        <begin position="52"/>
        <end position="72"/>
    </location>
</feature>
<evidence type="ECO:0000313" key="3">
    <source>
        <dbReference type="Proteomes" id="UP000034085"/>
    </source>
</evidence>
<name>A0A0F6RHD4_CITAM</name>
<keyword evidence="1" id="KW-0472">Membrane</keyword>
<dbReference type="HOGENOM" id="CLU_137392_0_0_6"/>
<dbReference type="RefSeq" id="WP_046492962.1">
    <property type="nucleotide sequence ID" value="NZ_CP011132.1"/>
</dbReference>
<dbReference type="KEGG" id="cama:F384_20700"/>
<keyword evidence="1" id="KW-1133">Transmembrane helix</keyword>
<dbReference type="OrthoDB" id="4727912at2"/>
<sequence>MEKNENRIEELSEKWQARFAFYDQYGLPGFWKTPPLYASGYKTLSFSQKMSMGLNIWALVFSFIYLFYLGLWKKGITVLLLFLAVGAISMAYDISIIGYAISALVGFKANIWFYLLKVKNEQTWGL</sequence>
<keyword evidence="1" id="KW-0812">Transmembrane</keyword>
<dbReference type="InterPro" id="IPR024399">
    <property type="entry name" value="DUF2628"/>
</dbReference>
<evidence type="ECO:0008006" key="4">
    <source>
        <dbReference type="Google" id="ProtNLM"/>
    </source>
</evidence>
<dbReference type="PATRIC" id="fig|1261127.3.peg.4310"/>
<proteinExistence type="predicted"/>
<accession>A0A0F6RHD4</accession>